<evidence type="ECO:0000256" key="6">
    <source>
        <dbReference type="ARBA" id="ARBA00022989"/>
    </source>
</evidence>
<feature type="transmembrane region" description="Helical" evidence="8">
    <location>
        <begin position="508"/>
        <end position="528"/>
    </location>
</feature>
<evidence type="ECO:0000256" key="2">
    <source>
        <dbReference type="ARBA" id="ARBA00009598"/>
    </source>
</evidence>
<dbReference type="InterPro" id="IPR000849">
    <property type="entry name" value="Sugar_P_transporter"/>
</dbReference>
<keyword evidence="3" id="KW-0813">Transport</keyword>
<dbReference type="Pfam" id="PF07690">
    <property type="entry name" value="MFS_1"/>
    <property type="match status" value="1"/>
</dbReference>
<feature type="transmembrane region" description="Helical" evidence="8">
    <location>
        <begin position="145"/>
        <end position="167"/>
    </location>
</feature>
<evidence type="ECO:0000313" key="11">
    <source>
        <dbReference type="Proteomes" id="UP000886520"/>
    </source>
</evidence>
<dbReference type="InterPro" id="IPR036259">
    <property type="entry name" value="MFS_trans_sf"/>
</dbReference>
<feature type="transmembrane region" description="Helical" evidence="8">
    <location>
        <begin position="474"/>
        <end position="496"/>
    </location>
</feature>
<name>A0A9D4V0Y2_ADICA</name>
<organism evidence="10 11">
    <name type="scientific">Adiantum capillus-veneris</name>
    <name type="common">Maidenhair fern</name>
    <dbReference type="NCBI Taxonomy" id="13818"/>
    <lineage>
        <taxon>Eukaryota</taxon>
        <taxon>Viridiplantae</taxon>
        <taxon>Streptophyta</taxon>
        <taxon>Embryophyta</taxon>
        <taxon>Tracheophyta</taxon>
        <taxon>Polypodiopsida</taxon>
        <taxon>Polypodiidae</taxon>
        <taxon>Polypodiales</taxon>
        <taxon>Pteridineae</taxon>
        <taxon>Pteridaceae</taxon>
        <taxon>Vittarioideae</taxon>
        <taxon>Adiantum</taxon>
    </lineage>
</organism>
<feature type="transmembrane region" description="Helical" evidence="8">
    <location>
        <begin position="114"/>
        <end position="133"/>
    </location>
</feature>
<dbReference type="EMBL" id="JABFUD020000007">
    <property type="protein sequence ID" value="KAI5077420.1"/>
    <property type="molecule type" value="Genomic_DNA"/>
</dbReference>
<dbReference type="PANTHER" id="PTHR43184">
    <property type="entry name" value="MAJOR FACILITATOR SUPERFAMILY TRANSPORTER 16, ISOFORM B"/>
    <property type="match status" value="1"/>
</dbReference>
<dbReference type="PROSITE" id="PS50850">
    <property type="entry name" value="MFS"/>
    <property type="match status" value="1"/>
</dbReference>
<evidence type="ECO:0000313" key="10">
    <source>
        <dbReference type="EMBL" id="KAI5077420.1"/>
    </source>
</evidence>
<protein>
    <recommendedName>
        <fullName evidence="9">Major facilitator superfamily (MFS) profile domain-containing protein</fullName>
    </recommendedName>
</protein>
<feature type="domain" description="Major facilitator superfamily (MFS) profile" evidence="9">
    <location>
        <begin position="68"/>
        <end position="532"/>
    </location>
</feature>
<proteinExistence type="inferred from homology"/>
<feature type="transmembrane region" description="Helical" evidence="8">
    <location>
        <begin position="28"/>
        <end position="46"/>
    </location>
</feature>
<feature type="transmembrane region" description="Helical" evidence="8">
    <location>
        <begin position="342"/>
        <end position="362"/>
    </location>
</feature>
<feature type="transmembrane region" description="Helical" evidence="8">
    <location>
        <begin position="173"/>
        <end position="201"/>
    </location>
</feature>
<dbReference type="GO" id="GO:0022857">
    <property type="term" value="F:transmembrane transporter activity"/>
    <property type="evidence" value="ECO:0007669"/>
    <property type="project" value="InterPro"/>
</dbReference>
<keyword evidence="7 8" id="KW-0472">Membrane</keyword>
<dbReference type="OrthoDB" id="3639251at2759"/>
<dbReference type="PIRSF" id="PIRSF002808">
    <property type="entry name" value="Hexose_phosphate_transp"/>
    <property type="match status" value="1"/>
</dbReference>
<evidence type="ECO:0000259" key="9">
    <source>
        <dbReference type="PROSITE" id="PS50850"/>
    </source>
</evidence>
<feature type="transmembrane region" description="Helical" evidence="8">
    <location>
        <begin position="382"/>
        <end position="401"/>
    </location>
</feature>
<comment type="caution">
    <text evidence="10">The sequence shown here is derived from an EMBL/GenBank/DDBJ whole genome shotgun (WGS) entry which is preliminary data.</text>
</comment>
<dbReference type="FunFam" id="1.20.1250.20:FF:000028">
    <property type="entry name" value="Sugar phosphate exchanger 3 isoform 1"/>
    <property type="match status" value="1"/>
</dbReference>
<feature type="transmembrane region" description="Helical" evidence="8">
    <location>
        <begin position="238"/>
        <end position="260"/>
    </location>
</feature>
<sequence length="549" mass="59667">MENLKLTRIPPGLRLFPTIQSTESRAQIYRASVLLLTFVAYALLHASRKPPSVAKNVLASSDSLHSSLYITNSSPSLTWPLNMMYQRRLPLNLTQSRPSLKSGWAPFDGTSGTALLGDVDVAFLASYSIGMYIAGHLGDRLDLRWFLSGGMVGSGMIVCLFGLAYWWNVHWLGYFLIVQILGGFVQATGWPSVVSIIGNWFGKSKRGLIMGVWNAHTSIGNIWGTLMASSVLKYGWGWSFVVPGCALIAGGIVMFLFLVVDPKIVGLASPYDIVQGYASSSDGDEERGHPESKEVKTKAKLDWKKQPLLGKGGKSLENYEEDSEHSPVGFFQAWAIPRVAQFAFSLFFAKLVAYTFLYWLPYYIEHTEINGEYLSDTTAGNLSTLFDVGGTLGGILAGYISDKLNARAIVAASFTYAALPMLLLYRMYGSEMFWLNALLLFLAGICVNGPYALITTAVAADLGTHESLKGSSKALATVTAIIDGTGSVGAAVGPLITGYISKTGWNSVFIMLILSATISGLLITGLVIEELKELSVNWRSTVFGKKELE</sequence>
<comment type="subcellular location">
    <subcellularLocation>
        <location evidence="1">Membrane</location>
        <topology evidence="1">Multi-pass membrane protein</topology>
    </subcellularLocation>
</comment>
<dbReference type="InterPro" id="IPR020846">
    <property type="entry name" value="MFS_dom"/>
</dbReference>
<evidence type="ECO:0000256" key="7">
    <source>
        <dbReference type="ARBA" id="ARBA00023136"/>
    </source>
</evidence>
<feature type="transmembrane region" description="Helical" evidence="8">
    <location>
        <begin position="434"/>
        <end position="462"/>
    </location>
</feature>
<accession>A0A9D4V0Y2</accession>
<evidence type="ECO:0000256" key="5">
    <source>
        <dbReference type="ARBA" id="ARBA00022692"/>
    </source>
</evidence>
<dbReference type="Gene3D" id="1.20.1250.20">
    <property type="entry name" value="MFS general substrate transporter like domains"/>
    <property type="match status" value="2"/>
</dbReference>
<dbReference type="Proteomes" id="UP000886520">
    <property type="component" value="Chromosome 7"/>
</dbReference>
<keyword evidence="6 8" id="KW-1133">Transmembrane helix</keyword>
<dbReference type="InterPro" id="IPR011701">
    <property type="entry name" value="MFS"/>
</dbReference>
<keyword evidence="4" id="KW-0762">Sugar transport</keyword>
<evidence type="ECO:0000256" key="8">
    <source>
        <dbReference type="SAM" id="Phobius"/>
    </source>
</evidence>
<gene>
    <name evidence="10" type="ORF">GOP47_0007244</name>
</gene>
<evidence type="ECO:0000256" key="4">
    <source>
        <dbReference type="ARBA" id="ARBA00022597"/>
    </source>
</evidence>
<dbReference type="GO" id="GO:0016020">
    <property type="term" value="C:membrane"/>
    <property type="evidence" value="ECO:0007669"/>
    <property type="project" value="UniProtKB-SubCell"/>
</dbReference>
<evidence type="ECO:0000256" key="1">
    <source>
        <dbReference type="ARBA" id="ARBA00004141"/>
    </source>
</evidence>
<keyword evidence="11" id="KW-1185">Reference proteome</keyword>
<feature type="transmembrane region" description="Helical" evidence="8">
    <location>
        <begin position="408"/>
        <end position="428"/>
    </location>
</feature>
<dbReference type="PANTHER" id="PTHR43184:SF12">
    <property type="entry name" value="SUGAR PHOSPHATE EXCHANGER 3"/>
    <property type="match status" value="1"/>
</dbReference>
<evidence type="ECO:0000256" key="3">
    <source>
        <dbReference type="ARBA" id="ARBA00022448"/>
    </source>
</evidence>
<dbReference type="AlphaFoldDB" id="A0A9D4V0Y2"/>
<comment type="similarity">
    <text evidence="2">Belongs to the major facilitator superfamily. Organophosphate:Pi antiporter (OPA) (TC 2.A.1.4) family.</text>
</comment>
<feature type="transmembrane region" description="Helical" evidence="8">
    <location>
        <begin position="213"/>
        <end position="232"/>
    </location>
</feature>
<dbReference type="GO" id="GO:0055062">
    <property type="term" value="P:phosphate ion homeostasis"/>
    <property type="evidence" value="ECO:0007669"/>
    <property type="project" value="UniProtKB-ARBA"/>
</dbReference>
<dbReference type="SUPFAM" id="SSF103473">
    <property type="entry name" value="MFS general substrate transporter"/>
    <property type="match status" value="1"/>
</dbReference>
<keyword evidence="5 8" id="KW-0812">Transmembrane</keyword>
<reference evidence="10" key="1">
    <citation type="submission" date="2021-01" db="EMBL/GenBank/DDBJ databases">
        <title>Adiantum capillus-veneris genome.</title>
        <authorList>
            <person name="Fang Y."/>
            <person name="Liao Q."/>
        </authorList>
    </citation>
    <scope>NUCLEOTIDE SEQUENCE</scope>
    <source>
        <strain evidence="10">H3</strain>
        <tissue evidence="10">Leaf</tissue>
    </source>
</reference>